<dbReference type="KEGG" id="svp:Pan189_31740"/>
<evidence type="ECO:0008006" key="5">
    <source>
        <dbReference type="Google" id="ProtNLM"/>
    </source>
</evidence>
<dbReference type="RefSeq" id="WP_310820568.1">
    <property type="nucleotide sequence ID" value="NZ_CP036268.1"/>
</dbReference>
<evidence type="ECO:0000313" key="3">
    <source>
        <dbReference type="EMBL" id="QDT38776.1"/>
    </source>
</evidence>
<accession>A0A517R4H8</accession>
<keyword evidence="2" id="KW-1133">Transmembrane helix</keyword>
<evidence type="ECO:0000313" key="4">
    <source>
        <dbReference type="Proteomes" id="UP000317318"/>
    </source>
</evidence>
<feature type="compositionally biased region" description="Polar residues" evidence="1">
    <location>
        <begin position="214"/>
        <end position="226"/>
    </location>
</feature>
<dbReference type="EMBL" id="CP036268">
    <property type="protein sequence ID" value="QDT38776.1"/>
    <property type="molecule type" value="Genomic_DNA"/>
</dbReference>
<feature type="transmembrane region" description="Helical" evidence="2">
    <location>
        <begin position="98"/>
        <end position="118"/>
    </location>
</feature>
<keyword evidence="2" id="KW-0472">Membrane</keyword>
<dbReference type="AlphaFoldDB" id="A0A517R4H8"/>
<reference evidence="3 4" key="1">
    <citation type="submission" date="2019-02" db="EMBL/GenBank/DDBJ databases">
        <title>Deep-cultivation of Planctomycetes and their phenomic and genomic characterization uncovers novel biology.</title>
        <authorList>
            <person name="Wiegand S."/>
            <person name="Jogler M."/>
            <person name="Boedeker C."/>
            <person name="Pinto D."/>
            <person name="Vollmers J."/>
            <person name="Rivas-Marin E."/>
            <person name="Kohn T."/>
            <person name="Peeters S.H."/>
            <person name="Heuer A."/>
            <person name="Rast P."/>
            <person name="Oberbeckmann S."/>
            <person name="Bunk B."/>
            <person name="Jeske O."/>
            <person name="Meyerdierks A."/>
            <person name="Storesund J.E."/>
            <person name="Kallscheuer N."/>
            <person name="Luecker S."/>
            <person name="Lage O.M."/>
            <person name="Pohl T."/>
            <person name="Merkel B.J."/>
            <person name="Hornburger P."/>
            <person name="Mueller R.-W."/>
            <person name="Bruemmer F."/>
            <person name="Labrenz M."/>
            <person name="Spormann A.M."/>
            <person name="Op den Camp H."/>
            <person name="Overmann J."/>
            <person name="Amann R."/>
            <person name="Jetten M.S.M."/>
            <person name="Mascher T."/>
            <person name="Medema M.H."/>
            <person name="Devos D.P."/>
            <person name="Kaster A.-K."/>
            <person name="Ovreas L."/>
            <person name="Rohde M."/>
            <person name="Galperin M.Y."/>
            <person name="Jogler C."/>
        </authorList>
    </citation>
    <scope>NUCLEOTIDE SEQUENCE [LARGE SCALE GENOMIC DNA]</scope>
    <source>
        <strain evidence="3 4">Pan189</strain>
    </source>
</reference>
<evidence type="ECO:0000256" key="2">
    <source>
        <dbReference type="SAM" id="Phobius"/>
    </source>
</evidence>
<keyword evidence="4" id="KW-1185">Reference proteome</keyword>
<feature type="region of interest" description="Disordered" evidence="1">
    <location>
        <begin position="205"/>
        <end position="226"/>
    </location>
</feature>
<keyword evidence="2" id="KW-0812">Transmembrane</keyword>
<feature type="transmembrane region" description="Helical" evidence="2">
    <location>
        <begin position="61"/>
        <end position="78"/>
    </location>
</feature>
<gene>
    <name evidence="3" type="ORF">Pan189_31740</name>
</gene>
<evidence type="ECO:0000256" key="1">
    <source>
        <dbReference type="SAM" id="MobiDB-lite"/>
    </source>
</evidence>
<organism evidence="3 4">
    <name type="scientific">Stratiformator vulcanicus</name>
    <dbReference type="NCBI Taxonomy" id="2527980"/>
    <lineage>
        <taxon>Bacteria</taxon>
        <taxon>Pseudomonadati</taxon>
        <taxon>Planctomycetota</taxon>
        <taxon>Planctomycetia</taxon>
        <taxon>Planctomycetales</taxon>
        <taxon>Planctomycetaceae</taxon>
        <taxon>Stratiformator</taxon>
    </lineage>
</organism>
<proteinExistence type="predicted"/>
<feature type="transmembrane region" description="Helical" evidence="2">
    <location>
        <begin position="34"/>
        <end position="54"/>
    </location>
</feature>
<dbReference type="Proteomes" id="UP000317318">
    <property type="component" value="Chromosome"/>
</dbReference>
<name>A0A517R4H8_9PLAN</name>
<protein>
    <recommendedName>
        <fullName evidence="5">Colicin V production protein</fullName>
    </recommendedName>
</protein>
<sequence length="226" mass="24202">MIDILIVIVIAGVTWCVASGGAHGAVTTFFSTLFAAIIAMNFFEPIAGALSGALGMQADMVALLGIFAGLAFGFRFAADSLSPRFVAVHAYAHEGIRWVGGLMTGYLVAAMLLIAVHVSPFPERFLGFEPLRRNLFDISAPDRQFLGFFQYLTEKPFGSRNGRIFDGRTAVDWQVPRAAVDINPSEVVMPDFVVRYASRRGNLSGPAMIGPGAPSQSAPARSGPNF</sequence>